<dbReference type="InterPro" id="IPR004919">
    <property type="entry name" value="GmrSD_N"/>
</dbReference>
<accession>A0AAU7CNU6</accession>
<dbReference type="PANTHER" id="PTHR37292:SF2">
    <property type="entry name" value="DUF262 DOMAIN-CONTAINING PROTEIN"/>
    <property type="match status" value="1"/>
</dbReference>
<organism evidence="2">
    <name type="scientific">Singulisphaera sp. Ch08</name>
    <dbReference type="NCBI Taxonomy" id="3120278"/>
    <lineage>
        <taxon>Bacteria</taxon>
        <taxon>Pseudomonadati</taxon>
        <taxon>Planctomycetota</taxon>
        <taxon>Planctomycetia</taxon>
        <taxon>Isosphaerales</taxon>
        <taxon>Isosphaeraceae</taxon>
        <taxon>Singulisphaera</taxon>
    </lineage>
</organism>
<evidence type="ECO:0000313" key="2">
    <source>
        <dbReference type="EMBL" id="XBH06587.1"/>
    </source>
</evidence>
<dbReference type="EMBL" id="CP155447">
    <property type="protein sequence ID" value="XBH06587.1"/>
    <property type="molecule type" value="Genomic_DNA"/>
</dbReference>
<sequence>MRDLFDSMFRGYPVGYLLFWANGGLDGHRQIGTDTKQNVARLLIVDGQQRLTSLFAVLKGVPVVREDFRKERIHIAFRPKDSLFEVADAATGRDPEYIADVSELWAGSVTLNRFVKDFLKRLREHREVSDEEEDHISEAIGRLFNLQEYPFTAMELSSSMNEEQVSEVFVRINSKGKSLNQADFVLTLMSVFWDEGRTEIEEFCRLSRQPSTGAASPFNHFFKPDADHLLRVSVAVGFRRARLQYVYSLLRGKDLDTGEFSDAQREKQFAILQQAQSGTLDLQNWHEFFKVLIRAGYRRGDLISSQINMLYCYALFLIGRKELGVDLYRLRNVMARWFFMSSLTSRYTGSPESVMEQDLAGLREVQSADQFVAHLDRITHDALPEDYWAITLPNELATSSARSPSLFAYYAALNLLDARVLFSRMKVSELLDPASHANKSAIERHHLFAKNYLKSIGVTETRDTNQIANYALVEWSDNIAISDGAPAKYYPMYAARYSAEELKQMCLWHALPEGWEGMSYPDFLHERRRRIAMVIRDGYKVLCQA</sequence>
<feature type="domain" description="GmrSD restriction endonucleases N-terminal" evidence="1">
    <location>
        <begin position="2"/>
        <end position="186"/>
    </location>
</feature>
<proteinExistence type="predicted"/>
<dbReference type="RefSeq" id="WP_406699438.1">
    <property type="nucleotide sequence ID" value="NZ_CP155447.1"/>
</dbReference>
<name>A0AAU7CNU6_9BACT</name>
<gene>
    <name evidence="2" type="ORF">V5E97_11260</name>
</gene>
<dbReference type="AlphaFoldDB" id="A0AAU7CNU6"/>
<dbReference type="Pfam" id="PF03235">
    <property type="entry name" value="GmrSD_N"/>
    <property type="match status" value="1"/>
</dbReference>
<dbReference type="PANTHER" id="PTHR37292">
    <property type="entry name" value="VNG6097C"/>
    <property type="match status" value="1"/>
</dbReference>
<reference evidence="2" key="1">
    <citation type="submission" date="2024-05" db="EMBL/GenBank/DDBJ databases">
        <title>Planctomycetes of the genus Singulisphaera possess chitinolytic capabilities.</title>
        <authorList>
            <person name="Ivanova A."/>
        </authorList>
    </citation>
    <scope>NUCLEOTIDE SEQUENCE</scope>
    <source>
        <strain evidence="2">Ch08T</strain>
    </source>
</reference>
<protein>
    <submittedName>
        <fullName evidence="2">DUF262 domain-containing protein</fullName>
    </submittedName>
</protein>
<evidence type="ECO:0000259" key="1">
    <source>
        <dbReference type="Pfam" id="PF03235"/>
    </source>
</evidence>